<accession>A0A7G7MQK9</accession>
<name>A0A7G7MQK9_9PSEU</name>
<evidence type="ECO:0000313" key="2">
    <source>
        <dbReference type="Proteomes" id="UP000515728"/>
    </source>
</evidence>
<dbReference type="SUPFAM" id="SSF53756">
    <property type="entry name" value="UDP-Glycosyltransferase/glycogen phosphorylase"/>
    <property type="match status" value="1"/>
</dbReference>
<gene>
    <name evidence="1" type="ORF">H6H00_15090</name>
</gene>
<dbReference type="EMBL" id="CP060131">
    <property type="protein sequence ID" value="QNG55070.1"/>
    <property type="molecule type" value="Genomic_DNA"/>
</dbReference>
<dbReference type="KEGG" id="ppel:H6H00_15090"/>
<evidence type="ECO:0000313" key="1">
    <source>
        <dbReference type="EMBL" id="QNG55070.1"/>
    </source>
</evidence>
<dbReference type="Gene3D" id="3.40.50.2000">
    <property type="entry name" value="Glycogen Phosphorylase B"/>
    <property type="match status" value="1"/>
</dbReference>
<dbReference type="PANTHER" id="PTHR12526">
    <property type="entry name" value="GLYCOSYLTRANSFERASE"/>
    <property type="match status" value="1"/>
</dbReference>
<dbReference type="Pfam" id="PF13692">
    <property type="entry name" value="Glyco_trans_1_4"/>
    <property type="match status" value="1"/>
</dbReference>
<sequence>MPETALIISATAPVPVDNGKRVVLHGLLEYLVERLGPENVHYAIVDSPGGARPDFPGVAHRLDRPGAVSQLATLARRVPTDRSYTVQEAMFGAASLRDQIHHLVTWLQPDIEVYDTLRLGQHAPESPRGRRRILYLDDLFSVRYDRILAVDERGDVDINPLGEFAANVPAPLRSLIRHRAVYRPVLRMERDRIRRAEARVVHGFDESLLVNVDEVHRLRRLAGTDRVRVVHGMLPAVTPPERAPADPPELVFLGRLNIPHNDDAICSFIRAAMGELVRRHPDIRLRIIGKDPSDALLALVGQYSPNIVLEGFVADLDDVFATATVSLAPLRFGSGVKIKMLDALARGVPTLATTVSVEGVPVGHDGGSGCYVEDDLTRWPDLIDEMVDGAHNSLLSKAAVEFFQSVYGREVVTAQYDDIFGLSAPVAAGAPRPGA</sequence>
<keyword evidence="2" id="KW-1185">Reference proteome</keyword>
<dbReference type="RefSeq" id="WP_185721868.1">
    <property type="nucleotide sequence ID" value="NZ_BAAAWI010000001.1"/>
</dbReference>
<proteinExistence type="predicted"/>
<dbReference type="Proteomes" id="UP000515728">
    <property type="component" value="Chromosome"/>
</dbReference>
<organism evidence="1 2">
    <name type="scientific">Pseudonocardia petroleophila</name>
    <dbReference type="NCBI Taxonomy" id="37331"/>
    <lineage>
        <taxon>Bacteria</taxon>
        <taxon>Bacillati</taxon>
        <taxon>Actinomycetota</taxon>
        <taxon>Actinomycetes</taxon>
        <taxon>Pseudonocardiales</taxon>
        <taxon>Pseudonocardiaceae</taxon>
        <taxon>Pseudonocardia</taxon>
    </lineage>
</organism>
<dbReference type="AlphaFoldDB" id="A0A7G7MQK9"/>
<reference evidence="1 2" key="1">
    <citation type="submission" date="2020-08" db="EMBL/GenBank/DDBJ databases">
        <authorList>
            <person name="Mo P."/>
        </authorList>
    </citation>
    <scope>NUCLEOTIDE SEQUENCE [LARGE SCALE GENOMIC DNA]</scope>
    <source>
        <strain evidence="1 2">CGMCC 4.1532</strain>
    </source>
</reference>
<dbReference type="GO" id="GO:0016757">
    <property type="term" value="F:glycosyltransferase activity"/>
    <property type="evidence" value="ECO:0007669"/>
    <property type="project" value="TreeGrafter"/>
</dbReference>
<dbReference type="PANTHER" id="PTHR12526:SF600">
    <property type="entry name" value="GLYCOSYL TRANSFERASE GROUP 1"/>
    <property type="match status" value="1"/>
</dbReference>
<protein>
    <submittedName>
        <fullName evidence="1">Glycosyltransferase</fullName>
    </submittedName>
</protein>